<dbReference type="GO" id="GO:0005634">
    <property type="term" value="C:nucleus"/>
    <property type="evidence" value="ECO:0007669"/>
    <property type="project" value="UniProtKB-SubCell"/>
</dbReference>
<feature type="domain" description="Helicase C-terminal" evidence="10">
    <location>
        <begin position="326"/>
        <end position="493"/>
    </location>
</feature>
<dbReference type="Pfam" id="PF00271">
    <property type="entry name" value="Helicase_C"/>
    <property type="match status" value="1"/>
</dbReference>
<evidence type="ECO:0000256" key="2">
    <source>
        <dbReference type="ARBA" id="ARBA00007025"/>
    </source>
</evidence>
<dbReference type="InterPro" id="IPR001650">
    <property type="entry name" value="Helicase_C-like"/>
</dbReference>
<dbReference type="Proteomes" id="UP000825935">
    <property type="component" value="Chromosome 8"/>
</dbReference>
<evidence type="ECO:0000256" key="7">
    <source>
        <dbReference type="ARBA" id="ARBA00023242"/>
    </source>
</evidence>
<keyword evidence="3" id="KW-0150">Chloroplast</keyword>
<keyword evidence="7" id="KW-0539">Nucleus</keyword>
<dbReference type="Gene3D" id="3.40.50.10810">
    <property type="entry name" value="Tandem AAA-ATPase domain"/>
    <property type="match status" value="1"/>
</dbReference>
<dbReference type="CDD" id="cd18793">
    <property type="entry name" value="SF2_C_SNF"/>
    <property type="match status" value="1"/>
</dbReference>
<dbReference type="SMART" id="SM00487">
    <property type="entry name" value="DEXDc"/>
    <property type="match status" value="1"/>
</dbReference>
<dbReference type="GO" id="GO:0006281">
    <property type="term" value="P:DNA repair"/>
    <property type="evidence" value="ECO:0007669"/>
    <property type="project" value="InterPro"/>
</dbReference>
<dbReference type="InterPro" id="IPR014001">
    <property type="entry name" value="Helicase_ATP-bd"/>
</dbReference>
<gene>
    <name evidence="11" type="ORF">KP509_08G004400</name>
</gene>
<feature type="region of interest" description="Disordered" evidence="8">
    <location>
        <begin position="605"/>
        <end position="641"/>
    </location>
</feature>
<dbReference type="SUPFAM" id="SSF52949">
    <property type="entry name" value="Macro domain-like"/>
    <property type="match status" value="1"/>
</dbReference>
<dbReference type="SUPFAM" id="SSF52540">
    <property type="entry name" value="P-loop containing nucleoside triphosphate hydrolases"/>
    <property type="match status" value="2"/>
</dbReference>
<keyword evidence="3" id="KW-0934">Plastid</keyword>
<evidence type="ECO:0000256" key="4">
    <source>
        <dbReference type="ARBA" id="ARBA00022741"/>
    </source>
</evidence>
<name>A0A8T2U5F1_CERRI</name>
<accession>A0A8T2U5F1</accession>
<evidence type="ECO:0000256" key="5">
    <source>
        <dbReference type="ARBA" id="ARBA00022801"/>
    </source>
</evidence>
<keyword evidence="12" id="KW-1185">Reference proteome</keyword>
<organism evidence="11 12">
    <name type="scientific">Ceratopteris richardii</name>
    <name type="common">Triangle waterfern</name>
    <dbReference type="NCBI Taxonomy" id="49495"/>
    <lineage>
        <taxon>Eukaryota</taxon>
        <taxon>Viridiplantae</taxon>
        <taxon>Streptophyta</taxon>
        <taxon>Embryophyta</taxon>
        <taxon>Tracheophyta</taxon>
        <taxon>Polypodiopsida</taxon>
        <taxon>Polypodiidae</taxon>
        <taxon>Polypodiales</taxon>
        <taxon>Pteridineae</taxon>
        <taxon>Pteridaceae</taxon>
        <taxon>Parkerioideae</taxon>
        <taxon>Ceratopteris</taxon>
    </lineage>
</organism>
<dbReference type="InterPro" id="IPR049730">
    <property type="entry name" value="SNF2/RAD54-like_C"/>
</dbReference>
<comment type="caution">
    <text evidence="11">The sequence shown here is derived from an EMBL/GenBank/DDBJ whole genome shotgun (WGS) entry which is preliminary data.</text>
</comment>
<reference evidence="11" key="1">
    <citation type="submission" date="2021-08" db="EMBL/GenBank/DDBJ databases">
        <title>WGS assembly of Ceratopteris richardii.</title>
        <authorList>
            <person name="Marchant D.B."/>
            <person name="Chen G."/>
            <person name="Jenkins J."/>
            <person name="Shu S."/>
            <person name="Leebens-Mack J."/>
            <person name="Grimwood J."/>
            <person name="Schmutz J."/>
            <person name="Soltis P."/>
            <person name="Soltis D."/>
            <person name="Chen Z.-H."/>
        </authorList>
    </citation>
    <scope>NUCLEOTIDE SEQUENCE</scope>
    <source>
        <strain evidence="11">Whitten #5841</strain>
        <tissue evidence="11">Leaf</tissue>
    </source>
</reference>
<dbReference type="Gene3D" id="3.40.50.300">
    <property type="entry name" value="P-loop containing nucleotide triphosphate hydrolases"/>
    <property type="match status" value="1"/>
</dbReference>
<dbReference type="Gene3D" id="3.40.220.10">
    <property type="entry name" value="Leucine Aminopeptidase, subunit E, domain 1"/>
    <property type="match status" value="1"/>
</dbReference>
<dbReference type="PROSITE" id="PS51194">
    <property type="entry name" value="HELICASE_CTER"/>
    <property type="match status" value="1"/>
</dbReference>
<dbReference type="AlphaFoldDB" id="A0A8T2U5F1"/>
<dbReference type="InterPro" id="IPR031053">
    <property type="entry name" value="ALC1"/>
</dbReference>
<comment type="similarity">
    <text evidence="2">Belongs to the SNF2/RAD54 helicase family.</text>
</comment>
<feature type="domain" description="Helicase ATP-binding" evidence="9">
    <location>
        <begin position="55"/>
        <end position="234"/>
    </location>
</feature>
<proteinExistence type="inferred from homology"/>
<evidence type="ECO:0000259" key="10">
    <source>
        <dbReference type="PROSITE" id="PS51194"/>
    </source>
</evidence>
<evidence type="ECO:0000256" key="1">
    <source>
        <dbReference type="ARBA" id="ARBA00004123"/>
    </source>
</evidence>
<keyword evidence="6" id="KW-0067">ATP-binding</keyword>
<dbReference type="GO" id="GO:0003678">
    <property type="term" value="F:DNA helicase activity"/>
    <property type="evidence" value="ECO:0007669"/>
    <property type="project" value="InterPro"/>
</dbReference>
<dbReference type="Pfam" id="PF00176">
    <property type="entry name" value="SNF2-rel_dom"/>
    <property type="match status" value="1"/>
</dbReference>
<dbReference type="InterPro" id="IPR043472">
    <property type="entry name" value="Macro_dom-like"/>
</dbReference>
<dbReference type="PANTHER" id="PTHR47157">
    <property type="entry name" value="CHROMODOMAIN-HELICASE-DNA-BINDING PROTEIN 1-LIKE"/>
    <property type="match status" value="1"/>
</dbReference>
<dbReference type="PROSITE" id="PS51192">
    <property type="entry name" value="HELICASE_ATP_BIND_1"/>
    <property type="match status" value="1"/>
</dbReference>
<dbReference type="GO" id="GO:0016787">
    <property type="term" value="F:hydrolase activity"/>
    <property type="evidence" value="ECO:0007669"/>
    <property type="project" value="UniProtKB-KW"/>
</dbReference>
<keyword evidence="5" id="KW-0378">Hydrolase</keyword>
<evidence type="ECO:0000313" key="12">
    <source>
        <dbReference type="Proteomes" id="UP000825935"/>
    </source>
</evidence>
<dbReference type="GO" id="GO:0006338">
    <property type="term" value="P:chromatin remodeling"/>
    <property type="evidence" value="ECO:0007669"/>
    <property type="project" value="InterPro"/>
</dbReference>
<feature type="compositionally biased region" description="Basic and acidic residues" evidence="8">
    <location>
        <begin position="630"/>
        <end position="641"/>
    </location>
</feature>
<keyword evidence="4" id="KW-0547">Nucleotide-binding</keyword>
<sequence>MERERERDLHGELEACACETSCRERAATTIADRSVSWGISIQLKLRQLEGISWLIKRYLQGVNIILGDEMGLGKTLQAITLLCYLKFEWNISGPFLVLCPLSDIDGWSSEFRQHASKLRVLQYIGSKEAHAMLSKGICDFVNSQSSISWEDPVLPFDVLLTTYDLAMIDVGFLSRFHWRYGVIDEAQRLKNFSTVLYETLDNNYMMPRRLLLIGTPIQNNLSELWALLHFCMPQVYNSLEDFLKAFPLTDTHVPIKEHDANVDVLKVILNVFMLHQTKSALVQMLLQNIVMQLRKACSHPYLFDGVEPEPFEEGEHLIKASGKLMVLDSILENLYNEKHRVLIYAQMTRTLDILQDYPVFHGYLYEWLDGSVRAEERFVATRKFCAKSIISEVKEGSVGEMPFIFLLTTRAGGIGLNLIAADTIIFFEQDWNPQADKQALQRAHHMEQINPVLAINLVTEDTIEEVILSRAKKKLKLTNDIIGEIKFDPNDDPLYEVKHSELQSMIVFGLDKLHSSTIEACTEDEVMPQLEQLVKGALEQHNQIDSDALINEKYVSDTELEENLYFFEGQDFTPKKRKDVEKTEIQEPNDQALKSWIEKLGHVPSNQEITGRRGKKRTLDDASTAESAEEDRAAKQQKAELRKHQKWENLGYMSLAVQDPSEIAAHMQTQSDEAKVHFVFGDRTKPSLDTNESAVIFSVVDDSGIWGHGGMFSALNRLSPDIQEAYEAAHTAGDLHVGGGSRS</sequence>
<dbReference type="SMART" id="SM00490">
    <property type="entry name" value="HELICc"/>
    <property type="match status" value="1"/>
</dbReference>
<evidence type="ECO:0000259" key="9">
    <source>
        <dbReference type="PROSITE" id="PS51192"/>
    </source>
</evidence>
<dbReference type="EMBL" id="CM035413">
    <property type="protein sequence ID" value="KAH7430572.1"/>
    <property type="molecule type" value="Genomic_DNA"/>
</dbReference>
<comment type="subcellular location">
    <subcellularLocation>
        <location evidence="1">Nucleus</location>
    </subcellularLocation>
</comment>
<evidence type="ECO:0000256" key="3">
    <source>
        <dbReference type="ARBA" id="ARBA00022528"/>
    </source>
</evidence>
<dbReference type="InterPro" id="IPR038718">
    <property type="entry name" value="SNF2-like_sf"/>
</dbReference>
<dbReference type="InterPro" id="IPR000330">
    <property type="entry name" value="SNF2_N"/>
</dbReference>
<dbReference type="OrthoDB" id="5857104at2759"/>
<dbReference type="GO" id="GO:0005524">
    <property type="term" value="F:ATP binding"/>
    <property type="evidence" value="ECO:0007669"/>
    <property type="project" value="UniProtKB-KW"/>
</dbReference>
<protein>
    <submittedName>
        <fullName evidence="11">Uncharacterized protein</fullName>
    </submittedName>
</protein>
<dbReference type="PANTHER" id="PTHR47157:SF1">
    <property type="entry name" value="CHROMODOMAIN-HELICASE-DNA-BINDING PROTEIN 1-LIKE"/>
    <property type="match status" value="1"/>
</dbReference>
<evidence type="ECO:0000256" key="6">
    <source>
        <dbReference type="ARBA" id="ARBA00022840"/>
    </source>
</evidence>
<dbReference type="InterPro" id="IPR027417">
    <property type="entry name" value="P-loop_NTPase"/>
</dbReference>
<evidence type="ECO:0000313" key="11">
    <source>
        <dbReference type="EMBL" id="KAH7430572.1"/>
    </source>
</evidence>
<evidence type="ECO:0000256" key="8">
    <source>
        <dbReference type="SAM" id="MobiDB-lite"/>
    </source>
</evidence>